<evidence type="ECO:0000256" key="1">
    <source>
        <dbReference type="ARBA" id="ARBA00010515"/>
    </source>
</evidence>
<dbReference type="Gene3D" id="3.40.50.1820">
    <property type="entry name" value="alpha/beta hydrolase"/>
    <property type="match status" value="1"/>
</dbReference>
<feature type="domain" description="Alpha/beta hydrolase fold-3" evidence="3">
    <location>
        <begin position="86"/>
        <end position="283"/>
    </location>
</feature>
<dbReference type="InterPro" id="IPR050300">
    <property type="entry name" value="GDXG_lipolytic_enzyme"/>
</dbReference>
<dbReference type="GO" id="GO:0016787">
    <property type="term" value="F:hydrolase activity"/>
    <property type="evidence" value="ECO:0007669"/>
    <property type="project" value="UniProtKB-KW"/>
</dbReference>
<dbReference type="PANTHER" id="PTHR48081:SF30">
    <property type="entry name" value="ACETYL-HYDROLASE LIPR-RELATED"/>
    <property type="match status" value="1"/>
</dbReference>
<proteinExistence type="inferred from homology"/>
<dbReference type="EMBL" id="CP152276">
    <property type="protein sequence ID" value="XAE41647.1"/>
    <property type="molecule type" value="Genomic_DNA"/>
</dbReference>
<dbReference type="RefSeq" id="WP_342627524.1">
    <property type="nucleotide sequence ID" value="NZ_CP152276.1"/>
</dbReference>
<protein>
    <submittedName>
        <fullName evidence="4">Alpha/beta hydrolase</fullName>
    </submittedName>
</protein>
<evidence type="ECO:0000313" key="5">
    <source>
        <dbReference type="Proteomes" id="UP001449795"/>
    </source>
</evidence>
<dbReference type="InterPro" id="IPR029058">
    <property type="entry name" value="AB_hydrolase_fold"/>
</dbReference>
<name>A0ABZ3D1L6_9PROT</name>
<keyword evidence="2 4" id="KW-0378">Hydrolase</keyword>
<evidence type="ECO:0000259" key="3">
    <source>
        <dbReference type="Pfam" id="PF07859"/>
    </source>
</evidence>
<dbReference type="InterPro" id="IPR013094">
    <property type="entry name" value="AB_hydrolase_3"/>
</dbReference>
<reference evidence="4 5" key="1">
    <citation type="submission" date="2024-04" db="EMBL/GenBank/DDBJ databases">
        <title>Complete genome sequence of Nguyenibacter vanlangesis HBCM-1154, a strain capable of nitrogen fixation, IAA production, and phosphorus solubilization isolated from sugarcane soil.</title>
        <authorList>
            <person name="MY HANH P."/>
        </authorList>
    </citation>
    <scope>NUCLEOTIDE SEQUENCE [LARGE SCALE GENOMIC DNA]</scope>
    <source>
        <strain evidence="4 5">HBCM 1154</strain>
    </source>
</reference>
<accession>A0ABZ3D1L6</accession>
<dbReference type="PANTHER" id="PTHR48081">
    <property type="entry name" value="AB HYDROLASE SUPERFAMILY PROTEIN C4A8.06C"/>
    <property type="match status" value="1"/>
</dbReference>
<dbReference type="Proteomes" id="UP001449795">
    <property type="component" value="Chromosome"/>
</dbReference>
<evidence type="ECO:0000313" key="4">
    <source>
        <dbReference type="EMBL" id="XAE41647.1"/>
    </source>
</evidence>
<dbReference type="SUPFAM" id="SSF53474">
    <property type="entry name" value="alpha/beta-Hydrolases"/>
    <property type="match status" value="1"/>
</dbReference>
<keyword evidence="5" id="KW-1185">Reference proteome</keyword>
<gene>
    <name evidence="4" type="ORF">AAC691_15325</name>
</gene>
<comment type="similarity">
    <text evidence="1">Belongs to the 'GDXG' lipolytic enzyme family.</text>
</comment>
<organism evidence="4 5">
    <name type="scientific">Nguyenibacter vanlangensis</name>
    <dbReference type="NCBI Taxonomy" id="1216886"/>
    <lineage>
        <taxon>Bacteria</taxon>
        <taxon>Pseudomonadati</taxon>
        <taxon>Pseudomonadota</taxon>
        <taxon>Alphaproteobacteria</taxon>
        <taxon>Acetobacterales</taxon>
        <taxon>Acetobacteraceae</taxon>
        <taxon>Nguyenibacter</taxon>
    </lineage>
</organism>
<dbReference type="Pfam" id="PF07859">
    <property type="entry name" value="Abhydrolase_3"/>
    <property type="match status" value="1"/>
</dbReference>
<evidence type="ECO:0000256" key="2">
    <source>
        <dbReference type="ARBA" id="ARBA00022801"/>
    </source>
</evidence>
<sequence>MTNLDHPNFTRIRHPISAVERELEKGVVAKIVDHFHTSSGTPRETYAAMHDWTPIADGVVTEPVEQDSVSGVWVRPANALANRAILLIHGGVYILGSAQAYRGLASQLAVRAGVAVFVLDYPLAPEHPFPAAPNAAAAALRWLAAQGVAEVALAGDSAGGALILAALALCGPGAPKVASVVAFSPWLDLAFTGPSFTDPQTHDPVLTREILRGGAGAYLAGAVPTDGRASPLYEIPQNLPPILIQVGEDELLLDDSRRYAEVAAMRGGEVQLDVFEGLHHVFQSSVSALPSARRALDDTASFIATHWS</sequence>